<dbReference type="PROSITE" id="PS50878">
    <property type="entry name" value="RT_POL"/>
    <property type="match status" value="1"/>
</dbReference>
<dbReference type="SUPFAM" id="SSF56219">
    <property type="entry name" value="DNase I-like"/>
    <property type="match status" value="1"/>
</dbReference>
<dbReference type="Pfam" id="PF14111">
    <property type="entry name" value="DUF4283"/>
    <property type="match status" value="1"/>
</dbReference>
<evidence type="ECO:0000313" key="3">
    <source>
        <dbReference type="EMBL" id="SPD26084.1"/>
    </source>
</evidence>
<dbReference type="CDD" id="cd06222">
    <property type="entry name" value="RNase_H_like"/>
    <property type="match status" value="1"/>
</dbReference>
<organism evidence="3">
    <name type="scientific">Fagus sylvatica</name>
    <name type="common">Beechnut</name>
    <dbReference type="NCBI Taxonomy" id="28930"/>
    <lineage>
        <taxon>Eukaryota</taxon>
        <taxon>Viridiplantae</taxon>
        <taxon>Streptophyta</taxon>
        <taxon>Embryophyta</taxon>
        <taxon>Tracheophyta</taxon>
        <taxon>Spermatophyta</taxon>
        <taxon>Magnoliopsida</taxon>
        <taxon>eudicotyledons</taxon>
        <taxon>Gunneridae</taxon>
        <taxon>Pentapetalae</taxon>
        <taxon>rosids</taxon>
        <taxon>fabids</taxon>
        <taxon>Fagales</taxon>
        <taxon>Fagaceae</taxon>
        <taxon>Fagus</taxon>
    </lineage>
</organism>
<feature type="domain" description="Reverse transcriptase" evidence="2">
    <location>
        <begin position="874"/>
        <end position="1129"/>
    </location>
</feature>
<proteinExistence type="predicted"/>
<sequence length="1815" mass="204832">MANDELPIPTVEEINRLTQNVSCADNRLPLHMSNHNPVAQSHLLISKVISHRNFHSAVIQDIILRAWNPSHRISIRKVDRNIFVFAFDHEADRALAFNRRPWTIRGAHLVLKIWSPDLALSEIDFSSSAFWIQVHGLPLAWYNKDNVQLVGGKVGSVIDVDFSEVPYERWQRFARVRVNIDICNPLCPGIFLPRGDRNDIWISLKYERLPDFCFRCGIIGHTDAFCEASRVVLSNEFGLKFPAYGEWLHIENDKTPPGIYEKPPAEHPISLPCLGPAHEVAAQADVPTALLENKDNADGCVDAVQSCGVTPTDTNEVSSFARLLEHSLKDVHYTGTASTSASRLGNVAVDIKVEVEPCFDVHNQIVGPTSHPSPTKPKSLEAHIPSLIHQSQVPINPELPLTHIYTQITTYTKSHAIPPKSPPIPKSKKSNPNSPTPPKVADSDLKRKIHPESPIIETKKPKSEFGEYHLPIRALKALVKGHCPQIVFLCETKATDSRMKKIVVSLGFSEHLTVAAQGKSGGWDSMVPLIITRGLKHGLILLPYSNLWRALRLCFGDFNLIVEANEKLGGHTGSTSATNYLRNLMFELGAVDLGFSGAKFTWCNKRWGKGCIKERLDRGVANSMWRTSFPRASAPRPFRFEAMWTKDPRCYGVINEAWKKEFVGNECFQLCKKQFHTTIALRKWNKEVFGHCQSRISEISSQIEQIQCEAPSFENCSKEASLQFELNCWLSRNELMWRQKSRETWLRDGDRNTKFFHISAVVRHRKNSIDALRGEDGIWLVNLSDIREHVVSNFQQLFTEEEACCPLDLENLINSSISMAENAHLCQLPSLDEIRDTVFSMQSLKSPGPDGLPPLFYKKYWHIVGQSVTTAIQNFFSSGKLLKELNYSFIILIPKIQSPSMINHYRPISLCNTTYKIHIEAAENQLIVQEILHSFKKRKVKGGFVALKLDLQKAYDRVSWSFLKLVLQHFGFSPIFIGWIMECISSVSFSVLINGGMSKRFKPTRGLRQGDPLSPYLFILCQEVLSRLIDREFLVGTVKGVKMNVAGPAFTHVMYADDIMVFARANYREVKILDDCLDTYCTWSGQKVNRSKSGLIFSKLVTQDKRRELKGLLAMKKVNLNAKYLGSLLFNSKSRIRGFTFLQEKLESRLLGWRCKALSWAGRATMIKAVALALPSYTFSASDVPVSVCEKMDAAVRRFWWNPSSDSGRFLAWKAWADLCTPRASGGLGFRRAKHTNDAMITKLAWMVASGRDSPCMNALRSKYKVQHGWINSEPPKVASSTWRAIERLKPSISKGACFIIGDGKSVDYWKDPWIPWLTNFLPKPKSSLVSTQPALVVSLINSSNRLWNLELLEELFDTESVNAIGRINLPMRPIPDKLAWIVDSKGAFSVKSAYKLNLSHTWPTDPEPCWKALWKLSKGSPLCPLCGDDVESSPHLFFKCRVTKMFWFGTSWGIRADLLPVLSDMDVVKLVVNPPVPTSECSSSRLLSSQASVQFALILEAIWNFRNRHVHLQGTENHLVLLKTLEMKVVEHWQALPGLFGPMSSKECVWKPPPLGCVKINVDAALHPSSTMIAAIARNEEGLLIKAWVKPVLTQDPLLAEAYAIHWAIILAKNENWSNIVIESDSKVCVDALVLEQVSCEWRIKVLCDNVKTLALEFSFCVFCWVNREANMVAHTLAKLVPLPSSPIVYFPKNLPRPLEEAWFRDFLFKVQGVTSEADVDQEEDKATGGGHMDNYTYIPLFYNMELGGNYEATDGFDGNGGHSLEGVARWRLKQWMWQLQGGALVASRAELRTSRNMIDDLDHTFLREEIKLS</sequence>
<dbReference type="Pfam" id="PF14392">
    <property type="entry name" value="zf-CCHC_4"/>
    <property type="match status" value="1"/>
</dbReference>
<protein>
    <recommendedName>
        <fullName evidence="2">Reverse transcriptase domain-containing protein</fullName>
    </recommendedName>
</protein>
<dbReference type="InterPro" id="IPR044730">
    <property type="entry name" value="RNase_H-like_dom_plant"/>
</dbReference>
<evidence type="ECO:0000256" key="1">
    <source>
        <dbReference type="SAM" id="MobiDB-lite"/>
    </source>
</evidence>
<feature type="region of interest" description="Disordered" evidence="1">
    <location>
        <begin position="415"/>
        <end position="460"/>
    </location>
</feature>
<dbReference type="SUPFAM" id="SSF56672">
    <property type="entry name" value="DNA/RNA polymerases"/>
    <property type="match status" value="1"/>
</dbReference>
<dbReference type="GO" id="GO:0004523">
    <property type="term" value="F:RNA-DNA hybrid ribonuclease activity"/>
    <property type="evidence" value="ECO:0007669"/>
    <property type="project" value="InterPro"/>
</dbReference>
<dbReference type="Pfam" id="PF00078">
    <property type="entry name" value="RVT_1"/>
    <property type="match status" value="1"/>
</dbReference>
<accession>A0A2N9IP76</accession>
<dbReference type="EMBL" id="OIVN01006143">
    <property type="protein sequence ID" value="SPD26084.1"/>
    <property type="molecule type" value="Genomic_DNA"/>
</dbReference>
<dbReference type="SUPFAM" id="SSF53098">
    <property type="entry name" value="Ribonuclease H-like"/>
    <property type="match status" value="1"/>
</dbReference>
<dbReference type="InterPro" id="IPR000477">
    <property type="entry name" value="RT_dom"/>
</dbReference>
<name>A0A2N9IP76_FAGSY</name>
<dbReference type="PANTHER" id="PTHR33116">
    <property type="entry name" value="REVERSE TRANSCRIPTASE ZINC-BINDING DOMAIN-CONTAINING PROTEIN-RELATED-RELATED"/>
    <property type="match status" value="1"/>
</dbReference>
<dbReference type="InterPro" id="IPR043502">
    <property type="entry name" value="DNA/RNA_pol_sf"/>
</dbReference>
<dbReference type="InterPro" id="IPR012337">
    <property type="entry name" value="RNaseH-like_sf"/>
</dbReference>
<dbReference type="PANTHER" id="PTHR33116:SF86">
    <property type="entry name" value="REVERSE TRANSCRIPTASE DOMAIN-CONTAINING PROTEIN"/>
    <property type="match status" value="1"/>
</dbReference>
<evidence type="ECO:0000259" key="2">
    <source>
        <dbReference type="PROSITE" id="PS50878"/>
    </source>
</evidence>
<dbReference type="Pfam" id="PF13456">
    <property type="entry name" value="RVT_3"/>
    <property type="match status" value="1"/>
</dbReference>
<dbReference type="InterPro" id="IPR025836">
    <property type="entry name" value="Zn_knuckle_CX2CX4HX4C"/>
</dbReference>
<dbReference type="InterPro" id="IPR036691">
    <property type="entry name" value="Endo/exonu/phosph_ase_sf"/>
</dbReference>
<dbReference type="InterPro" id="IPR025558">
    <property type="entry name" value="DUF4283"/>
</dbReference>
<reference evidence="3" key="1">
    <citation type="submission" date="2018-02" db="EMBL/GenBank/DDBJ databases">
        <authorList>
            <person name="Cohen D.B."/>
            <person name="Kent A.D."/>
        </authorList>
    </citation>
    <scope>NUCLEOTIDE SEQUENCE</scope>
</reference>
<dbReference type="InterPro" id="IPR036397">
    <property type="entry name" value="RNaseH_sf"/>
</dbReference>
<dbReference type="InterPro" id="IPR002156">
    <property type="entry name" value="RNaseH_domain"/>
</dbReference>
<dbReference type="CDD" id="cd01650">
    <property type="entry name" value="RT_nLTR_like"/>
    <property type="match status" value="1"/>
</dbReference>
<dbReference type="Gene3D" id="3.30.420.10">
    <property type="entry name" value="Ribonuclease H-like superfamily/Ribonuclease H"/>
    <property type="match status" value="1"/>
</dbReference>
<dbReference type="GO" id="GO:0003676">
    <property type="term" value="F:nucleic acid binding"/>
    <property type="evidence" value="ECO:0007669"/>
    <property type="project" value="InterPro"/>
</dbReference>
<gene>
    <name evidence="3" type="ORF">FSB_LOCUS53966</name>
</gene>